<dbReference type="EMBL" id="JBBKXZ010000004">
    <property type="protein sequence ID" value="MFD3395089.1"/>
    <property type="molecule type" value="Genomic_DNA"/>
</dbReference>
<dbReference type="Gene3D" id="3.10.20.310">
    <property type="entry name" value="membrane protein fhac"/>
    <property type="match status" value="4"/>
</dbReference>
<gene>
    <name evidence="8" type="ORF">U0R10_10700</name>
</gene>
<evidence type="ECO:0000259" key="7">
    <source>
        <dbReference type="PROSITE" id="PS51779"/>
    </source>
</evidence>
<dbReference type="RefSeq" id="WP_377983962.1">
    <property type="nucleotide sequence ID" value="NZ_JBBKXZ010000004.1"/>
</dbReference>
<keyword evidence="2" id="KW-1134">Transmembrane beta strand</keyword>
<evidence type="ECO:0000256" key="4">
    <source>
        <dbReference type="ARBA" id="ARBA00022737"/>
    </source>
</evidence>
<evidence type="ECO:0000256" key="6">
    <source>
        <dbReference type="ARBA" id="ARBA00023237"/>
    </source>
</evidence>
<dbReference type="InterPro" id="IPR000184">
    <property type="entry name" value="Bac_surfAg_D15"/>
</dbReference>
<evidence type="ECO:0000256" key="3">
    <source>
        <dbReference type="ARBA" id="ARBA00022692"/>
    </source>
</evidence>
<proteinExistence type="predicted"/>
<evidence type="ECO:0000256" key="2">
    <source>
        <dbReference type="ARBA" id="ARBA00022452"/>
    </source>
</evidence>
<accession>A0ABW6DHB7</accession>
<dbReference type="InterPro" id="IPR010827">
    <property type="entry name" value="BamA/TamA_POTRA"/>
</dbReference>
<dbReference type="InterPro" id="IPR023707">
    <property type="entry name" value="OM_assembly_BamA"/>
</dbReference>
<dbReference type="InterPro" id="IPR034746">
    <property type="entry name" value="POTRA"/>
</dbReference>
<keyword evidence="6" id="KW-0998">Cell outer membrane</keyword>
<evidence type="ECO:0000313" key="8">
    <source>
        <dbReference type="EMBL" id="MFD3395089.1"/>
    </source>
</evidence>
<feature type="domain" description="POTRA" evidence="7">
    <location>
        <begin position="303"/>
        <end position="385"/>
    </location>
</feature>
<evidence type="ECO:0000256" key="1">
    <source>
        <dbReference type="ARBA" id="ARBA00004370"/>
    </source>
</evidence>
<comment type="subcellular location">
    <subcellularLocation>
        <location evidence="1">Membrane</location>
    </subcellularLocation>
</comment>
<keyword evidence="9" id="KW-1185">Reference proteome</keyword>
<protein>
    <submittedName>
        <fullName evidence="8">POTRA domain-containing protein</fullName>
    </submittedName>
</protein>
<feature type="domain" description="POTRA" evidence="7">
    <location>
        <begin position="388"/>
        <end position="462"/>
    </location>
</feature>
<evidence type="ECO:0000313" key="9">
    <source>
        <dbReference type="Proteomes" id="UP001598138"/>
    </source>
</evidence>
<keyword evidence="3" id="KW-0812">Transmembrane</keyword>
<dbReference type="Pfam" id="PF01103">
    <property type="entry name" value="Omp85"/>
    <property type="match status" value="1"/>
</dbReference>
<organism evidence="8 9">
    <name type="scientific">Aquirufa avitistagni</name>
    <dbReference type="NCBI Taxonomy" id="3104728"/>
    <lineage>
        <taxon>Bacteria</taxon>
        <taxon>Pseudomonadati</taxon>
        <taxon>Bacteroidota</taxon>
        <taxon>Cytophagia</taxon>
        <taxon>Cytophagales</taxon>
        <taxon>Flectobacillaceae</taxon>
        <taxon>Aquirufa</taxon>
    </lineage>
</organism>
<reference evidence="8 9" key="1">
    <citation type="submission" date="2024-03" db="EMBL/GenBank/DDBJ databases">
        <title>Aquirufa genome sequencing.</title>
        <authorList>
            <person name="Pitt A."/>
            <person name="Hahn M.W."/>
        </authorList>
    </citation>
    <scope>NUCLEOTIDE SEQUENCE [LARGE SCALE GENOMIC DNA]</scope>
    <source>
        <strain evidence="8 9">OSTEICH-129V</strain>
    </source>
</reference>
<dbReference type="PROSITE" id="PS51779">
    <property type="entry name" value="POTRA"/>
    <property type="match status" value="2"/>
</dbReference>
<dbReference type="Pfam" id="PF07244">
    <property type="entry name" value="POTRA"/>
    <property type="match status" value="3"/>
</dbReference>
<dbReference type="PIRSF" id="PIRSF006076">
    <property type="entry name" value="OM_assembly_OMP85"/>
    <property type="match status" value="1"/>
</dbReference>
<keyword evidence="4" id="KW-0677">Repeat</keyword>
<comment type="caution">
    <text evidence="8">The sequence shown here is derived from an EMBL/GenBank/DDBJ whole genome shotgun (WGS) entry which is preliminary data.</text>
</comment>
<dbReference type="Gene3D" id="2.40.160.50">
    <property type="entry name" value="membrane protein fhac: a member of the omp85/tpsb transporter family"/>
    <property type="match status" value="1"/>
</dbReference>
<keyword evidence="5" id="KW-0472">Membrane</keyword>
<sequence length="888" mass="98295">MQCKKESKRVNLFRLFLVGLILFSGQLSFAQIRGGRLFPSATPSGPTFSFADPQEYEIGGIEVTGSQFYDGNSMINISGLQVGDKIKVPGDAIATAIRKIMDQGILDEVEIYVAKTEGTKIWLGIQLKERPRLFALKYTGIRKGETESLNEKVKTYKGKIITETLRKNLELVVRKYYQEKGRLNIKTKSQIIVDTLRGNNATLVIAVDKGPKVKVNKIILNGIDPKQRALILRKIKNTKQQRFGRVFKPSKFVPKKWDEDKEKLLEAMNKLGFRDFQVESDSISRFNNESVNLTINLVQGKKYYYRSITFDGNYIYPDSVLHDVLGIKKGDVYNTEELDKKMAGNPGEDLSSVYMDNGYLYYNAEPVETAIVGDSIDLTIRISEGKQATINKVILNGNTKTSDHVVMREIRTLPGQKFNKSAIIRTVRELSTIGYFNPEKITPNPQPRPDGTVDIEYNVEEKPSDQIELSGGWGGFIGFVGTLGVVFNNFSAKNLTNLSSWRPLPAGDGQKLSVRFQANGAAFQNYSLTFTEPWLGGKKPNSFSVSLNRSVSYPYQFRNTGFGGQNQFGGGGFGGGGFGGGGFGGLGGFNGGLGGFNGGLGGFNQFAVPDSLRTAHFNVTSVTFSLGKRLKWPDDYFSLSNSLAFSSFDVDRYYTWAYPQGISTSITFMTNFSRNSIDNPTFPRSGSSFSLTGSLTPPFSLLGGNKSGNLIEYHKWMFDASWFTPLIGKLVLHTRAHLGFLGSYGNRETTRFERFDVGGSGMVQGFQFNRDIIGLRGYKDRVIGPSGSYGNGGVAYNKFVLEARYPVSLNPSATIFVLGFAEAGNNFATLKEYSPFNLYRTTGFGARIFMPAFGMIGIDYGFALDKPRPGDSDFGRQAFTFSIGQQIR</sequence>
<name>A0ABW6DHB7_9BACT</name>
<evidence type="ECO:0000256" key="5">
    <source>
        <dbReference type="ARBA" id="ARBA00023136"/>
    </source>
</evidence>
<dbReference type="Proteomes" id="UP001598138">
    <property type="component" value="Unassembled WGS sequence"/>
</dbReference>